<dbReference type="InterPro" id="IPR002035">
    <property type="entry name" value="VWF_A"/>
</dbReference>
<evidence type="ECO:0000256" key="1">
    <source>
        <dbReference type="SAM" id="Phobius"/>
    </source>
</evidence>
<dbReference type="SMART" id="SM00327">
    <property type="entry name" value="VWA"/>
    <property type="match status" value="1"/>
</dbReference>
<keyword evidence="4" id="KW-1185">Reference proteome</keyword>
<dbReference type="AlphaFoldDB" id="A0A518F0A4"/>
<protein>
    <recommendedName>
        <fullName evidence="2">VWFA domain-containing protein</fullName>
    </recommendedName>
</protein>
<proteinExistence type="predicted"/>
<dbReference type="CDD" id="cd00198">
    <property type="entry name" value="vWFA"/>
    <property type="match status" value="1"/>
</dbReference>
<feature type="transmembrane region" description="Helical" evidence="1">
    <location>
        <begin position="290"/>
        <end position="312"/>
    </location>
</feature>
<keyword evidence="1" id="KW-0472">Membrane</keyword>
<keyword evidence="1" id="KW-0812">Transmembrane</keyword>
<reference evidence="3 4" key="1">
    <citation type="submission" date="2019-02" db="EMBL/GenBank/DDBJ databases">
        <title>Deep-cultivation of Planctomycetes and their phenomic and genomic characterization uncovers novel biology.</title>
        <authorList>
            <person name="Wiegand S."/>
            <person name="Jogler M."/>
            <person name="Boedeker C."/>
            <person name="Pinto D."/>
            <person name="Vollmers J."/>
            <person name="Rivas-Marin E."/>
            <person name="Kohn T."/>
            <person name="Peeters S.H."/>
            <person name="Heuer A."/>
            <person name="Rast P."/>
            <person name="Oberbeckmann S."/>
            <person name="Bunk B."/>
            <person name="Jeske O."/>
            <person name="Meyerdierks A."/>
            <person name="Storesund J.E."/>
            <person name="Kallscheuer N."/>
            <person name="Luecker S."/>
            <person name="Lage O.M."/>
            <person name="Pohl T."/>
            <person name="Merkel B.J."/>
            <person name="Hornburger P."/>
            <person name="Mueller R.-W."/>
            <person name="Bruemmer F."/>
            <person name="Labrenz M."/>
            <person name="Spormann A.M."/>
            <person name="Op den Camp H."/>
            <person name="Overmann J."/>
            <person name="Amann R."/>
            <person name="Jetten M.S.M."/>
            <person name="Mascher T."/>
            <person name="Medema M.H."/>
            <person name="Devos D.P."/>
            <person name="Kaster A.-K."/>
            <person name="Ovreas L."/>
            <person name="Rohde M."/>
            <person name="Galperin M.Y."/>
            <person name="Jogler C."/>
        </authorList>
    </citation>
    <scope>NUCLEOTIDE SEQUENCE [LARGE SCALE GENOMIC DNA]</scope>
    <source>
        <strain evidence="3 4">Poly30</strain>
    </source>
</reference>
<dbReference type="Proteomes" id="UP000320390">
    <property type="component" value="Chromosome"/>
</dbReference>
<dbReference type="SUPFAM" id="SSF53300">
    <property type="entry name" value="vWA-like"/>
    <property type="match status" value="1"/>
</dbReference>
<evidence type="ECO:0000259" key="2">
    <source>
        <dbReference type="SMART" id="SM00327"/>
    </source>
</evidence>
<dbReference type="RefSeq" id="WP_145204701.1">
    <property type="nucleotide sequence ID" value="NZ_CP036434.1"/>
</dbReference>
<feature type="transmembrane region" description="Helical" evidence="1">
    <location>
        <begin position="48"/>
        <end position="68"/>
    </location>
</feature>
<keyword evidence="1" id="KW-1133">Transmembrane helix</keyword>
<dbReference type="Gene3D" id="3.40.50.410">
    <property type="entry name" value="von Willebrand factor, type A domain"/>
    <property type="match status" value="1"/>
</dbReference>
<name>A0A518F0A4_9BACT</name>
<gene>
    <name evidence="3" type="ORF">Poly30_53240</name>
</gene>
<dbReference type="EMBL" id="CP036434">
    <property type="protein sequence ID" value="QDV09764.1"/>
    <property type="molecule type" value="Genomic_DNA"/>
</dbReference>
<dbReference type="OrthoDB" id="278351at2"/>
<evidence type="ECO:0000313" key="4">
    <source>
        <dbReference type="Proteomes" id="UP000320390"/>
    </source>
</evidence>
<feature type="domain" description="VWFA" evidence="2">
    <location>
        <begin position="85"/>
        <end position="275"/>
    </location>
</feature>
<sequence length="329" mass="35522">MTQETIFITVGAAVLVLLAEGIHARRIRRVRHLAFGPGGRPAAWTALVPFARSIAAAALAWGFATLIFDVTPKQHRLQARAEGDWRHLVLVLDVSPSMRLEDAGPEKKQSRKARARDVLDSMFSRVAIGQYKITVVATYTGAIPVVTDTTDSEVVRNVLDDLPMHYAFKSGETRLFDGLEEAAKIAKAWPKDSTTLVIASDGDTVPPTGMPKMPPSVSGVLVVGLGDPVQGSFINGRNSRQDVSALRQMALRLGGTYHDGNDRQVASDVLAEVTTGAEKESVLQLTRREYALLATALGALILALLPLALQFLGSRWAAVRPMGRRARAA</sequence>
<dbReference type="InterPro" id="IPR036465">
    <property type="entry name" value="vWFA_dom_sf"/>
</dbReference>
<organism evidence="3 4">
    <name type="scientific">Saltatorellus ferox</name>
    <dbReference type="NCBI Taxonomy" id="2528018"/>
    <lineage>
        <taxon>Bacteria</taxon>
        <taxon>Pseudomonadati</taxon>
        <taxon>Planctomycetota</taxon>
        <taxon>Planctomycetia</taxon>
        <taxon>Planctomycetia incertae sedis</taxon>
        <taxon>Saltatorellus</taxon>
    </lineage>
</organism>
<accession>A0A518F0A4</accession>
<dbReference type="Pfam" id="PF13519">
    <property type="entry name" value="VWA_2"/>
    <property type="match status" value="1"/>
</dbReference>
<evidence type="ECO:0000313" key="3">
    <source>
        <dbReference type="EMBL" id="QDV09764.1"/>
    </source>
</evidence>